<accession>A0A1G9RGA1</accession>
<dbReference type="InterPro" id="IPR003615">
    <property type="entry name" value="HNH_nuc"/>
</dbReference>
<dbReference type="Proteomes" id="UP000183376">
    <property type="component" value="Chromosome I"/>
</dbReference>
<sequence>MAPADIEDELVAAYAAIGKAVADFASTLMKLYDDLDPQVQQYAGDVLMPLLHVSQVKGNKLIDRAMSLVEHPAVLEALSDGRIDEGKALMIIDQVSVLDAANQAIAEPVLINHAATHNYTASQRYARRYVLKLDAEAALRRHEEKRKQRLVEKFNLDDGMASLRVVLPALDAALAFDRIDRIARALPKDDRTLDQKRSDVAADLLMGRETPAPQGEVCVNLTMPITNILGLTTDPVMLAGYGPLPAPIVADVAANGIWKRILTDPVTGMAEHITTYRPTVAQRELINARYPTCTMVGCNQPAHRCDVDHCCPFDGSNTTVANLRPKCRHHHRMKTHSNWSCENRPDGTHAWTTPSGKVIETELEPIAEPAPF</sequence>
<organism evidence="2 3">
    <name type="scientific">Allokutzneria albata</name>
    <name type="common">Kibdelosporangium albatum</name>
    <dbReference type="NCBI Taxonomy" id="211114"/>
    <lineage>
        <taxon>Bacteria</taxon>
        <taxon>Bacillati</taxon>
        <taxon>Actinomycetota</taxon>
        <taxon>Actinomycetes</taxon>
        <taxon>Pseudonocardiales</taxon>
        <taxon>Pseudonocardiaceae</taxon>
        <taxon>Allokutzneria</taxon>
    </lineage>
</organism>
<gene>
    <name evidence="2" type="ORF">SAMN04489726_0447</name>
</gene>
<dbReference type="InterPro" id="IPR003870">
    <property type="entry name" value="DUF222"/>
</dbReference>
<feature type="domain" description="DUF222" evidence="1">
    <location>
        <begin position="51"/>
        <end position="289"/>
    </location>
</feature>
<protein>
    <recommendedName>
        <fullName evidence="1">DUF222 domain-containing protein</fullName>
    </recommendedName>
</protein>
<proteinExistence type="predicted"/>
<keyword evidence="3" id="KW-1185">Reference proteome</keyword>
<dbReference type="EMBL" id="LT629701">
    <property type="protein sequence ID" value="SDM22268.1"/>
    <property type="molecule type" value="Genomic_DNA"/>
</dbReference>
<evidence type="ECO:0000313" key="3">
    <source>
        <dbReference type="Proteomes" id="UP000183376"/>
    </source>
</evidence>
<dbReference type="Pfam" id="PF02720">
    <property type="entry name" value="DUF222"/>
    <property type="match status" value="1"/>
</dbReference>
<dbReference type="AlphaFoldDB" id="A0A1G9RGA1"/>
<evidence type="ECO:0000259" key="1">
    <source>
        <dbReference type="Pfam" id="PF02720"/>
    </source>
</evidence>
<dbReference type="STRING" id="211114.SAMN04489726_0447"/>
<reference evidence="2 3" key="1">
    <citation type="submission" date="2016-10" db="EMBL/GenBank/DDBJ databases">
        <authorList>
            <person name="de Groot N.N."/>
        </authorList>
    </citation>
    <scope>NUCLEOTIDE SEQUENCE [LARGE SCALE GENOMIC DNA]</scope>
    <source>
        <strain evidence="2 3">DSM 44149</strain>
    </source>
</reference>
<dbReference type="RefSeq" id="WP_083383632.1">
    <property type="nucleotide sequence ID" value="NZ_LT629701.1"/>
</dbReference>
<name>A0A1G9RGA1_ALLAB</name>
<evidence type="ECO:0000313" key="2">
    <source>
        <dbReference type="EMBL" id="SDM22268.1"/>
    </source>
</evidence>
<dbReference type="CDD" id="cd00085">
    <property type="entry name" value="HNHc"/>
    <property type="match status" value="1"/>
</dbReference>